<dbReference type="Proteomes" id="UP000828390">
    <property type="component" value="Unassembled WGS sequence"/>
</dbReference>
<keyword evidence="1" id="KW-0812">Transmembrane</keyword>
<protein>
    <submittedName>
        <fullName evidence="2">Uncharacterized protein</fullName>
    </submittedName>
</protein>
<dbReference type="Gene3D" id="1.20.1070.10">
    <property type="entry name" value="Rhodopsin 7-helix transmembrane proteins"/>
    <property type="match status" value="1"/>
</dbReference>
<keyword evidence="1" id="KW-0472">Membrane</keyword>
<proteinExistence type="predicted"/>
<reference evidence="2" key="1">
    <citation type="journal article" date="2019" name="bioRxiv">
        <title>The Genome of the Zebra Mussel, Dreissena polymorpha: A Resource for Invasive Species Research.</title>
        <authorList>
            <person name="McCartney M.A."/>
            <person name="Auch B."/>
            <person name="Kono T."/>
            <person name="Mallez S."/>
            <person name="Zhang Y."/>
            <person name="Obille A."/>
            <person name="Becker A."/>
            <person name="Abrahante J.E."/>
            <person name="Garbe J."/>
            <person name="Badalamenti J.P."/>
            <person name="Herman A."/>
            <person name="Mangelson H."/>
            <person name="Liachko I."/>
            <person name="Sullivan S."/>
            <person name="Sone E.D."/>
            <person name="Koren S."/>
            <person name="Silverstein K.A.T."/>
            <person name="Beckman K.B."/>
            <person name="Gohl D.M."/>
        </authorList>
    </citation>
    <scope>NUCLEOTIDE SEQUENCE</scope>
    <source>
        <strain evidence="2">Duluth1</strain>
        <tissue evidence="2">Whole animal</tissue>
    </source>
</reference>
<dbReference type="AlphaFoldDB" id="A0A9D4M513"/>
<feature type="transmembrane region" description="Helical" evidence="1">
    <location>
        <begin position="12"/>
        <end position="32"/>
    </location>
</feature>
<name>A0A9D4M513_DREPO</name>
<accession>A0A9D4M513</accession>
<evidence type="ECO:0000256" key="1">
    <source>
        <dbReference type="SAM" id="Phobius"/>
    </source>
</evidence>
<reference evidence="2" key="2">
    <citation type="submission" date="2020-11" db="EMBL/GenBank/DDBJ databases">
        <authorList>
            <person name="McCartney M.A."/>
            <person name="Auch B."/>
            <person name="Kono T."/>
            <person name="Mallez S."/>
            <person name="Becker A."/>
            <person name="Gohl D.M."/>
            <person name="Silverstein K.A.T."/>
            <person name="Koren S."/>
            <person name="Bechman K.B."/>
            <person name="Herman A."/>
            <person name="Abrahante J.E."/>
            <person name="Garbe J."/>
        </authorList>
    </citation>
    <scope>NUCLEOTIDE SEQUENCE</scope>
    <source>
        <strain evidence="2">Duluth1</strain>
        <tissue evidence="2">Whole animal</tissue>
    </source>
</reference>
<dbReference type="EMBL" id="JAIWYP010000002">
    <property type="protein sequence ID" value="KAH3869733.1"/>
    <property type="molecule type" value="Genomic_DNA"/>
</dbReference>
<evidence type="ECO:0000313" key="3">
    <source>
        <dbReference type="Proteomes" id="UP000828390"/>
    </source>
</evidence>
<comment type="caution">
    <text evidence="2">The sequence shown here is derived from an EMBL/GenBank/DDBJ whole genome shotgun (WGS) entry which is preliminary data.</text>
</comment>
<keyword evidence="1" id="KW-1133">Transmembrane helix</keyword>
<evidence type="ECO:0000313" key="2">
    <source>
        <dbReference type="EMBL" id="KAH3869733.1"/>
    </source>
</evidence>
<gene>
    <name evidence="2" type="ORF">DPMN_032902</name>
</gene>
<organism evidence="2 3">
    <name type="scientific">Dreissena polymorpha</name>
    <name type="common">Zebra mussel</name>
    <name type="synonym">Mytilus polymorpha</name>
    <dbReference type="NCBI Taxonomy" id="45954"/>
    <lineage>
        <taxon>Eukaryota</taxon>
        <taxon>Metazoa</taxon>
        <taxon>Spiralia</taxon>
        <taxon>Lophotrochozoa</taxon>
        <taxon>Mollusca</taxon>
        <taxon>Bivalvia</taxon>
        <taxon>Autobranchia</taxon>
        <taxon>Heteroconchia</taxon>
        <taxon>Euheterodonta</taxon>
        <taxon>Imparidentia</taxon>
        <taxon>Neoheterodontei</taxon>
        <taxon>Myida</taxon>
        <taxon>Dreissenoidea</taxon>
        <taxon>Dreissenidae</taxon>
        <taxon>Dreissena</taxon>
    </lineage>
</organism>
<sequence length="62" mass="7381">MAESRDHFVTYTMLLFTTGFLLPCIVIVFCYWNTWRFLWSVGEGGRHENAEWTHEKQIAKVL</sequence>
<dbReference type="SUPFAM" id="SSF81321">
    <property type="entry name" value="Family A G protein-coupled receptor-like"/>
    <property type="match status" value="1"/>
</dbReference>
<keyword evidence="3" id="KW-1185">Reference proteome</keyword>